<dbReference type="InterPro" id="IPR018383">
    <property type="entry name" value="UPF0324_pro"/>
</dbReference>
<keyword evidence="3" id="KW-1003">Cell membrane</keyword>
<evidence type="ECO:0000313" key="8">
    <source>
        <dbReference type="EMBL" id="THV23821.1"/>
    </source>
</evidence>
<dbReference type="PANTHER" id="PTHR30106:SF2">
    <property type="entry name" value="UPF0324 INNER MEMBRANE PROTEIN YEIH"/>
    <property type="match status" value="1"/>
</dbReference>
<name>A0A4S8P378_9HYPH</name>
<dbReference type="GO" id="GO:0005886">
    <property type="term" value="C:plasma membrane"/>
    <property type="evidence" value="ECO:0007669"/>
    <property type="project" value="UniProtKB-SubCell"/>
</dbReference>
<evidence type="ECO:0000256" key="5">
    <source>
        <dbReference type="ARBA" id="ARBA00022989"/>
    </source>
</evidence>
<dbReference type="AlphaFoldDB" id="A0A4S8P378"/>
<evidence type="ECO:0000256" key="2">
    <source>
        <dbReference type="ARBA" id="ARBA00007977"/>
    </source>
</evidence>
<feature type="transmembrane region" description="Helical" evidence="7">
    <location>
        <begin position="328"/>
        <end position="348"/>
    </location>
</feature>
<keyword evidence="9" id="KW-1185">Reference proteome</keyword>
<comment type="caution">
    <text evidence="8">The sequence shown here is derived from an EMBL/GenBank/DDBJ whole genome shotgun (WGS) entry which is preliminary data.</text>
</comment>
<evidence type="ECO:0000256" key="4">
    <source>
        <dbReference type="ARBA" id="ARBA00022692"/>
    </source>
</evidence>
<dbReference type="PANTHER" id="PTHR30106">
    <property type="entry name" value="INNER MEMBRANE PROTEIN YEIH-RELATED"/>
    <property type="match status" value="1"/>
</dbReference>
<comment type="similarity">
    <text evidence="2">Belongs to the UPF0324 family.</text>
</comment>
<dbReference type="EMBL" id="STGV01000002">
    <property type="protein sequence ID" value="THV23821.1"/>
    <property type="molecule type" value="Genomic_DNA"/>
</dbReference>
<gene>
    <name evidence="8" type="ORF">FAA97_07485</name>
</gene>
<dbReference type="Proteomes" id="UP000308828">
    <property type="component" value="Unassembled WGS sequence"/>
</dbReference>
<keyword evidence="6 7" id="KW-0472">Membrane</keyword>
<comment type="subcellular location">
    <subcellularLocation>
        <location evidence="1">Cell membrane</location>
        <topology evidence="1">Multi-pass membrane protein</topology>
    </subcellularLocation>
</comment>
<sequence>MSYPSPPPPDPARDGSSVAVVQRWNTLFPGASVPVLIALASAFLSEHYGAPAMLLAILIGLALHFLAEDPRTSEGLDFASRTILRLGIALLGLRVSVAMFAELGPAVIVMIVSAVILTILFGLIASRLSGQGSGFGFLTGGAVAICGASAAMAIFAALGGQRDKEADQQMVFTVIGVTMLSTLAMIFYPLLASFAGLDGHATGIFLGATIHDVAQVAGAGFSVSVPAGETAVFVKLIRVTMLAPVVLVAALAFRRSITDGSLQKPPLLPGFVVAFLVLATLNSLVTIPPVIGDIAGSLSRWALLVAIAAIGVKTSLPDVFRIGGRAISLLVAETAFLALLVLGVLLFLHP</sequence>
<organism evidence="8 9">
    <name type="scientific">Peteryoungia ipomoeae</name>
    <dbReference type="NCBI Taxonomy" id="1210932"/>
    <lineage>
        <taxon>Bacteria</taxon>
        <taxon>Pseudomonadati</taxon>
        <taxon>Pseudomonadota</taxon>
        <taxon>Alphaproteobacteria</taxon>
        <taxon>Hyphomicrobiales</taxon>
        <taxon>Rhizobiaceae</taxon>
        <taxon>Peteryoungia</taxon>
    </lineage>
</organism>
<reference evidence="8 9" key="1">
    <citation type="submission" date="2019-04" db="EMBL/GenBank/DDBJ databases">
        <title>Genome sequence of strain shin9-1.</title>
        <authorList>
            <person name="Gao J."/>
            <person name="Sun J."/>
        </authorList>
    </citation>
    <scope>NUCLEOTIDE SEQUENCE [LARGE SCALE GENOMIC DNA]</scope>
    <source>
        <strain evidence="9">shin9-1</strain>
    </source>
</reference>
<feature type="transmembrane region" description="Helical" evidence="7">
    <location>
        <begin position="106"/>
        <end position="125"/>
    </location>
</feature>
<feature type="transmembrane region" description="Helical" evidence="7">
    <location>
        <begin position="170"/>
        <end position="191"/>
    </location>
</feature>
<keyword evidence="4 7" id="KW-0812">Transmembrane</keyword>
<evidence type="ECO:0000256" key="7">
    <source>
        <dbReference type="SAM" id="Phobius"/>
    </source>
</evidence>
<evidence type="ECO:0000256" key="3">
    <source>
        <dbReference type="ARBA" id="ARBA00022475"/>
    </source>
</evidence>
<feature type="transmembrane region" description="Helical" evidence="7">
    <location>
        <begin position="298"/>
        <end position="316"/>
    </location>
</feature>
<feature type="transmembrane region" description="Helical" evidence="7">
    <location>
        <begin position="137"/>
        <end position="158"/>
    </location>
</feature>
<feature type="transmembrane region" description="Helical" evidence="7">
    <location>
        <begin position="48"/>
        <end position="66"/>
    </location>
</feature>
<dbReference type="OrthoDB" id="5393513at2"/>
<protein>
    <submittedName>
        <fullName evidence="8">Putative sulfate exporter family transporter</fullName>
    </submittedName>
</protein>
<accession>A0A4S8P378</accession>
<feature type="transmembrane region" description="Helical" evidence="7">
    <location>
        <begin position="265"/>
        <end position="286"/>
    </location>
</feature>
<feature type="transmembrane region" description="Helical" evidence="7">
    <location>
        <begin position="78"/>
        <end position="100"/>
    </location>
</feature>
<proteinExistence type="inferred from homology"/>
<dbReference type="RefSeq" id="WP_136597916.1">
    <property type="nucleotide sequence ID" value="NZ_STGV01000002.1"/>
</dbReference>
<dbReference type="Pfam" id="PF03601">
    <property type="entry name" value="Cons_hypoth698"/>
    <property type="match status" value="1"/>
</dbReference>
<evidence type="ECO:0000256" key="1">
    <source>
        <dbReference type="ARBA" id="ARBA00004651"/>
    </source>
</evidence>
<feature type="transmembrane region" description="Helical" evidence="7">
    <location>
        <begin position="231"/>
        <end position="253"/>
    </location>
</feature>
<evidence type="ECO:0000256" key="6">
    <source>
        <dbReference type="ARBA" id="ARBA00023136"/>
    </source>
</evidence>
<keyword evidence="5 7" id="KW-1133">Transmembrane helix</keyword>
<evidence type="ECO:0000313" key="9">
    <source>
        <dbReference type="Proteomes" id="UP000308828"/>
    </source>
</evidence>